<reference evidence="3 4" key="1">
    <citation type="submission" date="2016-03" db="EMBL/GenBank/DDBJ databases">
        <authorList>
            <person name="Ploux O."/>
        </authorList>
    </citation>
    <scope>NUCLEOTIDE SEQUENCE [LARGE SCALE GENOMIC DNA]</scope>
    <source>
        <strain evidence="3 4">URUG2</strain>
    </source>
</reference>
<dbReference type="PANTHER" id="PTHR34598:SF3">
    <property type="entry name" value="OXIDOREDUCTASE AN1597"/>
    <property type="match status" value="1"/>
</dbReference>
<dbReference type="GeneID" id="35596714"/>
<keyword evidence="1" id="KW-0560">Oxidoreductase</keyword>
<name>A0A2D3USI0_9PEZI</name>
<dbReference type="RefSeq" id="XP_023622516.1">
    <property type="nucleotide sequence ID" value="XM_023766748.1"/>
</dbReference>
<dbReference type="OrthoDB" id="412788at2759"/>
<evidence type="ECO:0000256" key="1">
    <source>
        <dbReference type="ARBA" id="ARBA00023002"/>
    </source>
</evidence>
<gene>
    <name evidence="3" type="ORF">RCC_01465</name>
</gene>
<dbReference type="InterPro" id="IPR044053">
    <property type="entry name" value="AsaB-like"/>
</dbReference>
<dbReference type="AlphaFoldDB" id="A0A2D3USI0"/>
<dbReference type="STRING" id="112498.A0A2D3USI0"/>
<organism evidence="3 4">
    <name type="scientific">Ramularia collo-cygni</name>
    <dbReference type="NCBI Taxonomy" id="112498"/>
    <lineage>
        <taxon>Eukaryota</taxon>
        <taxon>Fungi</taxon>
        <taxon>Dikarya</taxon>
        <taxon>Ascomycota</taxon>
        <taxon>Pezizomycotina</taxon>
        <taxon>Dothideomycetes</taxon>
        <taxon>Dothideomycetidae</taxon>
        <taxon>Mycosphaerellales</taxon>
        <taxon>Mycosphaerellaceae</taxon>
        <taxon>Ramularia</taxon>
    </lineage>
</organism>
<accession>A0A2D3USI0</accession>
<comment type="similarity">
    <text evidence="2">Belongs to the asaB hydroxylase/desaturase family.</text>
</comment>
<keyword evidence="4" id="KW-1185">Reference proteome</keyword>
<dbReference type="NCBIfam" id="NF041278">
    <property type="entry name" value="CmcJ_NvfI_EfuI"/>
    <property type="match status" value="1"/>
</dbReference>
<evidence type="ECO:0000313" key="3">
    <source>
        <dbReference type="EMBL" id="CZT15620.1"/>
    </source>
</evidence>
<dbReference type="Proteomes" id="UP000225277">
    <property type="component" value="Unassembled WGS sequence"/>
</dbReference>
<protein>
    <recommendedName>
        <fullName evidence="5">CmcJ-like methyltransferase</fullName>
    </recommendedName>
</protein>
<dbReference type="EMBL" id="FJUY01000001">
    <property type="protein sequence ID" value="CZT15620.1"/>
    <property type="molecule type" value="Genomic_DNA"/>
</dbReference>
<dbReference type="PANTHER" id="PTHR34598">
    <property type="entry name" value="BLL6449 PROTEIN"/>
    <property type="match status" value="1"/>
</dbReference>
<evidence type="ECO:0000256" key="2">
    <source>
        <dbReference type="ARBA" id="ARBA00023604"/>
    </source>
</evidence>
<dbReference type="GO" id="GO:0016491">
    <property type="term" value="F:oxidoreductase activity"/>
    <property type="evidence" value="ECO:0007669"/>
    <property type="project" value="UniProtKB-KW"/>
</dbReference>
<sequence length="291" mass="33923">MRKTSTPRGTAIMTELQAPLVYLARDEVYLTEKPYSVEFEIDEDEADGRLQTNYKLETETVRVHAMHDSTQFNLDTNGFCVINAKTTLPVKAALEDPDAVKMAHIEEISTLLYRKFPEYRRLEHIDFVIRKRHEQFPSDRFAKIEHQQPAMLAHSDYSLGGTAMQLEATFPGQEQYFSSREYDLINIWRPLVGPNDDWPLALCDYTSIDLERDIVNGDLIYVERIGENQILHHNKRHRWYYIKGQQPDDIMVFRNEDSTGKRAKAFHCAFNNPESNGTPRQSCEIRFVAFR</sequence>
<proteinExistence type="inferred from homology"/>
<evidence type="ECO:0008006" key="5">
    <source>
        <dbReference type="Google" id="ProtNLM"/>
    </source>
</evidence>
<evidence type="ECO:0000313" key="4">
    <source>
        <dbReference type="Proteomes" id="UP000225277"/>
    </source>
</evidence>